<dbReference type="SUPFAM" id="SSF53474">
    <property type="entry name" value="alpha/beta-Hydrolases"/>
    <property type="match status" value="1"/>
</dbReference>
<accession>A0A9Q4HMJ1</accession>
<keyword evidence="2" id="KW-0378">Hydrolase</keyword>
<dbReference type="AlphaFoldDB" id="A0A9Q4HMJ1"/>
<dbReference type="PANTHER" id="PTHR43798:SF33">
    <property type="entry name" value="HYDROLASE, PUTATIVE (AFU_ORTHOLOGUE AFUA_2G14860)-RELATED"/>
    <property type="match status" value="1"/>
</dbReference>
<dbReference type="InterPro" id="IPR029058">
    <property type="entry name" value="AB_hydrolase_fold"/>
</dbReference>
<sequence>MNAAWIERTYTVDGCEFHTKHRKGFSGVTIVFEAGYGTSSETWKPLTADIDDEFGIFTYDRAGIGKSGQSKAERTADQKVRELESLLKAAGIRPPYLAVSHSYGSVISSLWACKNRQDIIGMVLLDPALGDYGNGGFTFIPEEMHTAYRKQMMLEETHADFSKSLRQFKQQQVHLGNMPLIVLSSGERTEKFASGEEDWRNLHSSILSLSDQSGWIQAKNSSHNIHHDEPHIVHLAIYDVWCAACKQAAPIYQAVN</sequence>
<evidence type="ECO:0000259" key="1">
    <source>
        <dbReference type="Pfam" id="PF00561"/>
    </source>
</evidence>
<evidence type="ECO:0000313" key="5">
    <source>
        <dbReference type="Proteomes" id="UP001073053"/>
    </source>
</evidence>
<dbReference type="GO" id="GO:0016020">
    <property type="term" value="C:membrane"/>
    <property type="evidence" value="ECO:0007669"/>
    <property type="project" value="TreeGrafter"/>
</dbReference>
<dbReference type="RefSeq" id="WP_024121963.1">
    <property type="nucleotide sequence ID" value="NZ_ASJT01000068.1"/>
</dbReference>
<comment type="caution">
    <text evidence="2">The sequence shown here is derived from an EMBL/GenBank/DDBJ whole genome shotgun (WGS) entry which is preliminary data.</text>
</comment>
<name>A0A9Q4HMJ1_9BACI</name>
<evidence type="ECO:0000313" key="2">
    <source>
        <dbReference type="EMBL" id="MCY9184405.1"/>
    </source>
</evidence>
<dbReference type="EMBL" id="PGUV01000007">
    <property type="protein sequence ID" value="PLS07337.1"/>
    <property type="molecule type" value="Genomic_DNA"/>
</dbReference>
<gene>
    <name evidence="3" type="ORF">CUU63_08460</name>
    <name evidence="2" type="ORF">MOF03_06995</name>
</gene>
<protein>
    <submittedName>
        <fullName evidence="2">Alpha/beta hydrolase</fullName>
    </submittedName>
</protein>
<evidence type="ECO:0000313" key="3">
    <source>
        <dbReference type="EMBL" id="PLS07337.1"/>
    </source>
</evidence>
<dbReference type="InterPro" id="IPR000073">
    <property type="entry name" value="AB_hydrolase_1"/>
</dbReference>
<dbReference type="Gene3D" id="3.40.50.1820">
    <property type="entry name" value="alpha/beta hydrolase"/>
    <property type="match status" value="1"/>
</dbReference>
<dbReference type="Proteomes" id="UP000234803">
    <property type="component" value="Unassembled WGS sequence"/>
</dbReference>
<dbReference type="InterPro" id="IPR050266">
    <property type="entry name" value="AB_hydrolase_sf"/>
</dbReference>
<reference evidence="2" key="2">
    <citation type="submission" date="2022-02" db="EMBL/GenBank/DDBJ databases">
        <title>Crop Bioprotection Bacillus Genome Sequencing.</title>
        <authorList>
            <person name="Dunlap C."/>
        </authorList>
    </citation>
    <scope>NUCLEOTIDE SEQUENCE</scope>
    <source>
        <strain evidence="2">EC49O2N-C10</strain>
    </source>
</reference>
<reference evidence="3 4" key="1">
    <citation type="submission" date="2017-12" db="EMBL/GenBank/DDBJ databases">
        <title>Comparative Functional Genomics of Dry Heat Resistant strains isolated from the Viking Spacecraft.</title>
        <authorList>
            <person name="Seuylemezian A."/>
            <person name="Cooper K."/>
            <person name="Vaishampayan P."/>
        </authorList>
    </citation>
    <scope>NUCLEOTIDE SEQUENCE [LARGE SCALE GENOMIC DNA]</scope>
    <source>
        <strain evidence="3 4">V48-19</strain>
    </source>
</reference>
<dbReference type="GO" id="GO:0016787">
    <property type="term" value="F:hydrolase activity"/>
    <property type="evidence" value="ECO:0007669"/>
    <property type="project" value="UniProtKB-KW"/>
</dbReference>
<feature type="domain" description="AB hydrolase-1" evidence="1">
    <location>
        <begin position="29"/>
        <end position="133"/>
    </location>
</feature>
<dbReference type="EMBL" id="JALAWA010000003">
    <property type="protein sequence ID" value="MCY9184405.1"/>
    <property type="molecule type" value="Genomic_DNA"/>
</dbReference>
<proteinExistence type="predicted"/>
<organism evidence="2 5">
    <name type="scientific">Bacillus halotolerans</name>
    <dbReference type="NCBI Taxonomy" id="260554"/>
    <lineage>
        <taxon>Bacteria</taxon>
        <taxon>Bacillati</taxon>
        <taxon>Bacillota</taxon>
        <taxon>Bacilli</taxon>
        <taxon>Bacillales</taxon>
        <taxon>Bacillaceae</taxon>
        <taxon>Bacillus</taxon>
    </lineage>
</organism>
<dbReference type="Proteomes" id="UP001073053">
    <property type="component" value="Unassembled WGS sequence"/>
</dbReference>
<dbReference type="PANTHER" id="PTHR43798">
    <property type="entry name" value="MONOACYLGLYCEROL LIPASE"/>
    <property type="match status" value="1"/>
</dbReference>
<dbReference type="Pfam" id="PF00561">
    <property type="entry name" value="Abhydrolase_1"/>
    <property type="match status" value="1"/>
</dbReference>
<evidence type="ECO:0000313" key="4">
    <source>
        <dbReference type="Proteomes" id="UP000234803"/>
    </source>
</evidence>